<reference evidence="12" key="2">
    <citation type="journal article" date="2017" name="J. Anim. Genet.">
        <title>Multiple reference genome sequences of hot pepper reveal the massive evolution of plant disease resistance genes by retroduplication.</title>
        <authorList>
            <person name="Kim S."/>
            <person name="Park J."/>
            <person name="Yeom S.-I."/>
            <person name="Kim Y.-M."/>
            <person name="Seo E."/>
            <person name="Kim K.-T."/>
            <person name="Kim M.-S."/>
            <person name="Lee J.M."/>
            <person name="Cheong K."/>
            <person name="Shin H.-S."/>
            <person name="Kim S.-B."/>
            <person name="Han K."/>
            <person name="Lee J."/>
            <person name="Park M."/>
            <person name="Lee H.-A."/>
            <person name="Lee H.-Y."/>
            <person name="Lee Y."/>
            <person name="Oh S."/>
            <person name="Lee J.H."/>
            <person name="Choi E."/>
            <person name="Choi E."/>
            <person name="Lee S.E."/>
            <person name="Jeon J."/>
            <person name="Kim H."/>
            <person name="Choi G."/>
            <person name="Song H."/>
            <person name="Lee J."/>
            <person name="Lee S.-C."/>
            <person name="Kwon J.-K."/>
            <person name="Lee H.-Y."/>
            <person name="Koo N."/>
            <person name="Hong Y."/>
            <person name="Kim R.W."/>
            <person name="Kang W.-H."/>
            <person name="Huh J.H."/>
            <person name="Kang B.-C."/>
            <person name="Yang T.-J."/>
            <person name="Lee Y.-H."/>
            <person name="Bennetzen J.L."/>
            <person name="Choi D."/>
        </authorList>
    </citation>
    <scope>NUCLEOTIDE SEQUENCE [LARGE SCALE GENOMIC DNA]</scope>
    <source>
        <strain evidence="12">cv. PBC81</strain>
    </source>
</reference>
<dbReference type="Gene3D" id="3.40.50.300">
    <property type="entry name" value="P-loop containing nucleotide triphosphate hydrolases"/>
    <property type="match status" value="1"/>
</dbReference>
<evidence type="ECO:0000256" key="3">
    <source>
        <dbReference type="ARBA" id="ARBA00022692"/>
    </source>
</evidence>
<evidence type="ECO:0000256" key="6">
    <source>
        <dbReference type="ARBA" id="ARBA00022989"/>
    </source>
</evidence>
<keyword evidence="2" id="KW-0813">Transport</keyword>
<dbReference type="GO" id="GO:0140359">
    <property type="term" value="F:ABC-type transporter activity"/>
    <property type="evidence" value="ECO:0007669"/>
    <property type="project" value="InterPro"/>
</dbReference>
<keyword evidence="6 9" id="KW-1133">Transmembrane helix</keyword>
<evidence type="ECO:0000256" key="4">
    <source>
        <dbReference type="ARBA" id="ARBA00022741"/>
    </source>
</evidence>
<proteinExistence type="predicted"/>
<dbReference type="SMART" id="SM00382">
    <property type="entry name" value="AAA"/>
    <property type="match status" value="1"/>
</dbReference>
<keyword evidence="12" id="KW-1185">Reference proteome</keyword>
<dbReference type="Pfam" id="PF15346">
    <property type="entry name" value="ARGLU"/>
    <property type="match status" value="1"/>
</dbReference>
<feature type="compositionally biased region" description="Basic residues" evidence="8">
    <location>
        <begin position="626"/>
        <end position="660"/>
    </location>
</feature>
<keyword evidence="5" id="KW-0067">ATP-binding</keyword>
<evidence type="ECO:0000259" key="10">
    <source>
        <dbReference type="PROSITE" id="PS50893"/>
    </source>
</evidence>
<organism evidence="11 12">
    <name type="scientific">Capsicum baccatum</name>
    <name type="common">Peruvian pepper</name>
    <dbReference type="NCBI Taxonomy" id="33114"/>
    <lineage>
        <taxon>Eukaryota</taxon>
        <taxon>Viridiplantae</taxon>
        <taxon>Streptophyta</taxon>
        <taxon>Embryophyta</taxon>
        <taxon>Tracheophyta</taxon>
        <taxon>Spermatophyta</taxon>
        <taxon>Magnoliopsida</taxon>
        <taxon>eudicotyledons</taxon>
        <taxon>Gunneridae</taxon>
        <taxon>Pentapetalae</taxon>
        <taxon>asterids</taxon>
        <taxon>lamiids</taxon>
        <taxon>Solanales</taxon>
        <taxon>Solanaceae</taxon>
        <taxon>Solanoideae</taxon>
        <taxon>Capsiceae</taxon>
        <taxon>Capsicum</taxon>
    </lineage>
</organism>
<dbReference type="InterPro" id="IPR033371">
    <property type="entry name" value="ARGLU1"/>
</dbReference>
<keyword evidence="7 9" id="KW-0472">Membrane</keyword>
<dbReference type="AlphaFoldDB" id="A0A2G2VD23"/>
<evidence type="ECO:0000256" key="7">
    <source>
        <dbReference type="ARBA" id="ARBA00023136"/>
    </source>
</evidence>
<feature type="compositionally biased region" description="Basic and acidic residues" evidence="8">
    <location>
        <begin position="678"/>
        <end position="694"/>
    </location>
</feature>
<comment type="caution">
    <text evidence="11">The sequence shown here is derived from an EMBL/GenBank/DDBJ whole genome shotgun (WGS) entry which is preliminary data.</text>
</comment>
<keyword evidence="3 9" id="KW-0812">Transmembrane</keyword>
<evidence type="ECO:0000256" key="1">
    <source>
        <dbReference type="ARBA" id="ARBA00004141"/>
    </source>
</evidence>
<dbReference type="STRING" id="33114.A0A2G2VD23"/>
<feature type="transmembrane region" description="Helical" evidence="9">
    <location>
        <begin position="512"/>
        <end position="531"/>
    </location>
</feature>
<sequence>MKKKGCEVEAIGINYTIYTQKRQTPFNFFSRKQHQKCLRGVQELEKGNNDDAKAIRHVLKDVSCRAKSGEILAIVGPSGAGKSSFLEVLAGKIEPQSGSIFLNQNPVDKARFKKISGYVRQKDTLFPLLTVEETLSFSAKLRLKLPANELNTRVKCLIQELGLEHVAGARIGDDRIRGISGGERRRVSIGVELIHDPGVLILDEPTSGLDSTSALQIIDMLKTMAITRGRTIILSIHQPCFRIMKLFNSILLLANGTILHHGTIEHLSLRLILMGLELPLHVNILEFAIESIDTIQKHNHTLLPQSALMIKNPGKFTLQQLFQESQLINEETLSMYVGNEFPSGFANSSLQEIVILTIRFWKIIYRTKELFGCKTLQMLVSGLVLGSIFYNLEDDLVGAQARVGLFAFILTYLLSSTTEGLPIFLQEREILMKETSCGSYRVSSYAIANSLVYLPFLLILALLFSTPLYWMVGLNKQFMAFMHFLLLIWLILYTANSVVVCCSALVPNFIIGNSLVCAMMGSCALFSGYFVSKNEIPNYWIVMHYISLFKYPFEGFLINEFAGSDKCLQYLFGMCLASGEQVLKEEGYGGEESRRKNLLIMIFICCSLGVRSYVVPVAGGSDTRKSRSGTPHRRRSRSPATRRKRSRSPTTRRHRRRRSHSSSDSPKPKSRSPSLTSTERKSAAEKLKKEEEEKKRLQLEAELKQLEEETAMRLEEEIKKRVEEKLSSEEVKVEIEKRIEESRRKLFEDVEIQLEKEKQAALMEARLKEEKARKEREELDKMLEENRRRVQEAQRREALEAQRKEEERLRELELIQRQKEEAALRKKLEEENLMTLSSKNKSRPNSIGL</sequence>
<feature type="region of interest" description="Disordered" evidence="8">
    <location>
        <begin position="619"/>
        <end position="694"/>
    </location>
</feature>
<dbReference type="GO" id="GO:0016887">
    <property type="term" value="F:ATP hydrolysis activity"/>
    <property type="evidence" value="ECO:0007669"/>
    <property type="project" value="InterPro"/>
</dbReference>
<feature type="transmembrane region" description="Helical" evidence="9">
    <location>
        <begin position="445"/>
        <end position="472"/>
    </location>
</feature>
<dbReference type="PANTHER" id="PTHR48041">
    <property type="entry name" value="ABC TRANSPORTER G FAMILY MEMBER 28"/>
    <property type="match status" value="1"/>
</dbReference>
<dbReference type="PROSITE" id="PS00211">
    <property type="entry name" value="ABC_TRANSPORTER_1"/>
    <property type="match status" value="1"/>
</dbReference>
<dbReference type="GO" id="GO:0016020">
    <property type="term" value="C:membrane"/>
    <property type="evidence" value="ECO:0007669"/>
    <property type="project" value="UniProtKB-SubCell"/>
</dbReference>
<evidence type="ECO:0000256" key="9">
    <source>
        <dbReference type="SAM" id="Phobius"/>
    </source>
</evidence>
<dbReference type="Pfam" id="PF00005">
    <property type="entry name" value="ABC_tran"/>
    <property type="match status" value="1"/>
</dbReference>
<evidence type="ECO:0000313" key="12">
    <source>
        <dbReference type="Proteomes" id="UP000224567"/>
    </source>
</evidence>
<dbReference type="SUPFAM" id="SSF52540">
    <property type="entry name" value="P-loop containing nucleoside triphosphate hydrolases"/>
    <property type="match status" value="1"/>
</dbReference>
<dbReference type="OrthoDB" id="66620at2759"/>
<dbReference type="FunFam" id="3.40.50.300:FF:001644">
    <property type="entry name" value="ABC transporter G family member 5"/>
    <property type="match status" value="1"/>
</dbReference>
<dbReference type="PROSITE" id="PS50893">
    <property type="entry name" value="ABC_TRANSPORTER_2"/>
    <property type="match status" value="1"/>
</dbReference>
<dbReference type="InterPro" id="IPR017871">
    <property type="entry name" value="ABC_transporter-like_CS"/>
</dbReference>
<evidence type="ECO:0000256" key="2">
    <source>
        <dbReference type="ARBA" id="ARBA00022448"/>
    </source>
</evidence>
<dbReference type="EMBL" id="MLFT02000012">
    <property type="protein sequence ID" value="PHT30873.1"/>
    <property type="molecule type" value="Genomic_DNA"/>
</dbReference>
<evidence type="ECO:0000256" key="5">
    <source>
        <dbReference type="ARBA" id="ARBA00022840"/>
    </source>
</evidence>
<dbReference type="PANTHER" id="PTHR48041:SF79">
    <property type="entry name" value="ABC TRANSPORTER G FAMILY MEMBER 5"/>
    <property type="match status" value="1"/>
</dbReference>
<evidence type="ECO:0000313" key="11">
    <source>
        <dbReference type="EMBL" id="PHT30873.1"/>
    </source>
</evidence>
<protein>
    <submittedName>
        <fullName evidence="11">ABC transporter G family member 5</fullName>
    </submittedName>
</protein>
<feature type="region of interest" description="Disordered" evidence="8">
    <location>
        <begin position="828"/>
        <end position="849"/>
    </location>
</feature>
<gene>
    <name evidence="11" type="ORF">CQW23_27210</name>
</gene>
<feature type="transmembrane region" description="Helical" evidence="9">
    <location>
        <begin position="404"/>
        <end position="425"/>
    </location>
</feature>
<dbReference type="InterPro" id="IPR050352">
    <property type="entry name" value="ABCG_transporters"/>
</dbReference>
<reference evidence="11 12" key="1">
    <citation type="journal article" date="2017" name="Genome Biol.">
        <title>New reference genome sequences of hot pepper reveal the massive evolution of plant disease-resistance genes by retroduplication.</title>
        <authorList>
            <person name="Kim S."/>
            <person name="Park J."/>
            <person name="Yeom S.I."/>
            <person name="Kim Y.M."/>
            <person name="Seo E."/>
            <person name="Kim K.T."/>
            <person name="Kim M.S."/>
            <person name="Lee J.M."/>
            <person name="Cheong K."/>
            <person name="Shin H.S."/>
            <person name="Kim S.B."/>
            <person name="Han K."/>
            <person name="Lee J."/>
            <person name="Park M."/>
            <person name="Lee H.A."/>
            <person name="Lee H.Y."/>
            <person name="Lee Y."/>
            <person name="Oh S."/>
            <person name="Lee J.H."/>
            <person name="Choi E."/>
            <person name="Choi E."/>
            <person name="Lee S.E."/>
            <person name="Jeon J."/>
            <person name="Kim H."/>
            <person name="Choi G."/>
            <person name="Song H."/>
            <person name="Lee J."/>
            <person name="Lee S.C."/>
            <person name="Kwon J.K."/>
            <person name="Lee H.Y."/>
            <person name="Koo N."/>
            <person name="Hong Y."/>
            <person name="Kim R.W."/>
            <person name="Kang W.H."/>
            <person name="Huh J.H."/>
            <person name="Kang B.C."/>
            <person name="Yang T.J."/>
            <person name="Lee Y.H."/>
            <person name="Bennetzen J.L."/>
            <person name="Choi D."/>
        </authorList>
    </citation>
    <scope>NUCLEOTIDE SEQUENCE [LARGE SCALE GENOMIC DNA]</scope>
    <source>
        <strain evidence="12">cv. PBC81</strain>
    </source>
</reference>
<feature type="transmembrane region" description="Helical" evidence="9">
    <location>
        <begin position="375"/>
        <end position="392"/>
    </location>
</feature>
<feature type="transmembrane region" description="Helical" evidence="9">
    <location>
        <begin position="484"/>
        <end position="506"/>
    </location>
</feature>
<dbReference type="InterPro" id="IPR027417">
    <property type="entry name" value="P-loop_NTPase"/>
</dbReference>
<dbReference type="InterPro" id="IPR013525">
    <property type="entry name" value="ABC2_TM"/>
</dbReference>
<dbReference type="InterPro" id="IPR003593">
    <property type="entry name" value="AAA+_ATPase"/>
</dbReference>
<feature type="region of interest" description="Disordered" evidence="8">
    <location>
        <begin position="770"/>
        <end position="805"/>
    </location>
</feature>
<comment type="subcellular location">
    <subcellularLocation>
        <location evidence="1">Membrane</location>
        <topology evidence="1">Multi-pass membrane protein</topology>
    </subcellularLocation>
</comment>
<accession>A0A2G2VD23</accession>
<keyword evidence="4" id="KW-0547">Nucleotide-binding</keyword>
<name>A0A2G2VD23_CAPBA</name>
<dbReference type="Proteomes" id="UP000224567">
    <property type="component" value="Unassembled WGS sequence"/>
</dbReference>
<dbReference type="Pfam" id="PF01061">
    <property type="entry name" value="ABC2_membrane"/>
    <property type="match status" value="1"/>
</dbReference>
<feature type="compositionally biased region" description="Polar residues" evidence="8">
    <location>
        <begin position="834"/>
        <end position="849"/>
    </location>
</feature>
<feature type="domain" description="ABC transporter" evidence="10">
    <location>
        <begin position="39"/>
        <end position="280"/>
    </location>
</feature>
<evidence type="ECO:0000256" key="8">
    <source>
        <dbReference type="SAM" id="MobiDB-lite"/>
    </source>
</evidence>
<dbReference type="InterPro" id="IPR003439">
    <property type="entry name" value="ABC_transporter-like_ATP-bd"/>
</dbReference>
<dbReference type="GO" id="GO:0005524">
    <property type="term" value="F:ATP binding"/>
    <property type="evidence" value="ECO:0007669"/>
    <property type="project" value="UniProtKB-KW"/>
</dbReference>